<dbReference type="PANTHER" id="PTHR35271">
    <property type="entry name" value="ABC TRANSPORTER, SUBSTRATE-BINDING LIPOPROTEIN-RELATED"/>
    <property type="match status" value="1"/>
</dbReference>
<dbReference type="InterPro" id="IPR028082">
    <property type="entry name" value="Peripla_BP_I"/>
</dbReference>
<evidence type="ECO:0000313" key="1">
    <source>
        <dbReference type="EMBL" id="MDN7799907.1"/>
    </source>
</evidence>
<dbReference type="EMBL" id="JAUJRV010000062">
    <property type="protein sequence ID" value="MDN7799907.1"/>
    <property type="molecule type" value="Genomic_DNA"/>
</dbReference>
<dbReference type="Proteomes" id="UP001171620">
    <property type="component" value="Unassembled WGS sequence"/>
</dbReference>
<dbReference type="Pfam" id="PF04392">
    <property type="entry name" value="ABC_sub_bind"/>
    <property type="match status" value="1"/>
</dbReference>
<dbReference type="AlphaFoldDB" id="A0AAW7TCN2"/>
<name>A0AAW7TCN2_BURVI</name>
<sequence>MAVTNQAFFDALAESGYANGKTLDVIFRTADGDMARMPSLVNEVLSERVDILVVSSSPGCAAAKAATTTVPILCISVQDDPVKAGLTQSLTSPSGNIVGVHSYLADGISQQLDWLGRFVPHLTTLAVLYNPQNATHVRLLSEWAELAGKRSIRIVPMPVVKAGDIDAAVKNAIHQNAQIAIGLLGADTYALRKNIAESASANHFPIAMDTPGGYTQLGGVATVGVDIVPLYRKGALDLMVPMLRDGFKKAPWGC</sequence>
<dbReference type="PANTHER" id="PTHR35271:SF1">
    <property type="entry name" value="ABC TRANSPORTER, SUBSTRATE-BINDING LIPOPROTEIN"/>
    <property type="match status" value="1"/>
</dbReference>
<reference evidence="1" key="1">
    <citation type="submission" date="2023-07" db="EMBL/GenBank/DDBJ databases">
        <title>A collection of bacterial strains from the Burkholderia cepacia Research Laboratory and Repository.</title>
        <authorList>
            <person name="Lipuma J."/>
            <person name="Spilker T."/>
            <person name="Caverly L."/>
        </authorList>
    </citation>
    <scope>NUCLEOTIDE SEQUENCE</scope>
    <source>
        <strain evidence="1">AU44268</strain>
    </source>
</reference>
<gene>
    <name evidence="1" type="ORF">QZM33_33845</name>
</gene>
<proteinExistence type="predicted"/>
<evidence type="ECO:0000313" key="2">
    <source>
        <dbReference type="Proteomes" id="UP001171620"/>
    </source>
</evidence>
<accession>A0AAW7TCN2</accession>
<dbReference type="RefSeq" id="WP_301788956.1">
    <property type="nucleotide sequence ID" value="NZ_JAUJRV010000062.1"/>
</dbReference>
<comment type="caution">
    <text evidence="1">The sequence shown here is derived from an EMBL/GenBank/DDBJ whole genome shotgun (WGS) entry which is preliminary data.</text>
</comment>
<organism evidence="1 2">
    <name type="scientific">Burkholderia vietnamiensis</name>
    <dbReference type="NCBI Taxonomy" id="60552"/>
    <lineage>
        <taxon>Bacteria</taxon>
        <taxon>Pseudomonadati</taxon>
        <taxon>Pseudomonadota</taxon>
        <taxon>Betaproteobacteria</taxon>
        <taxon>Burkholderiales</taxon>
        <taxon>Burkholderiaceae</taxon>
        <taxon>Burkholderia</taxon>
        <taxon>Burkholderia cepacia complex</taxon>
    </lineage>
</organism>
<dbReference type="InterPro" id="IPR007487">
    <property type="entry name" value="ABC_transpt-TYRBP-like"/>
</dbReference>
<dbReference type="Gene3D" id="3.40.50.2300">
    <property type="match status" value="2"/>
</dbReference>
<protein>
    <submittedName>
        <fullName evidence="1">ABC transporter substrate binding protein</fullName>
    </submittedName>
</protein>
<dbReference type="SUPFAM" id="SSF53822">
    <property type="entry name" value="Periplasmic binding protein-like I"/>
    <property type="match status" value="1"/>
</dbReference>